<keyword evidence="2" id="KW-1185">Reference proteome</keyword>
<dbReference type="SUPFAM" id="SSF82784">
    <property type="entry name" value="OsmC-like"/>
    <property type="match status" value="1"/>
</dbReference>
<dbReference type="PANTHER" id="PTHR39624:SF2">
    <property type="entry name" value="OSMC-LIKE PROTEIN"/>
    <property type="match status" value="1"/>
</dbReference>
<dbReference type="Proteomes" id="UP000631653">
    <property type="component" value="Unassembled WGS sequence"/>
</dbReference>
<proteinExistence type="predicted"/>
<accession>A0ABX0JYG9</accession>
<dbReference type="InterPro" id="IPR015946">
    <property type="entry name" value="KH_dom-like_a/b"/>
</dbReference>
<dbReference type="RefSeq" id="WP_173568397.1">
    <property type="nucleotide sequence ID" value="NZ_WOSY01000001.1"/>
</dbReference>
<evidence type="ECO:0000313" key="2">
    <source>
        <dbReference type="Proteomes" id="UP000631653"/>
    </source>
</evidence>
<comment type="caution">
    <text evidence="1">The sequence shown here is derived from an EMBL/GenBank/DDBJ whole genome shotgun (WGS) entry which is preliminary data.</text>
</comment>
<reference evidence="1 2" key="1">
    <citation type="journal article" date="2020" name="Int. J. Syst. Evol. Microbiol.">
        <title>Novel acetic acid bacteria from cider fermentations: Acetobacter conturbans sp. nov. and Acetobacter fallax sp. nov.</title>
        <authorList>
            <person name="Sombolestani A.S."/>
            <person name="Cleenwerck I."/>
            <person name="Cnockaert M."/>
            <person name="Borremans W."/>
            <person name="Wieme A.D."/>
            <person name="De Vuyst L."/>
            <person name="Vandamme P."/>
        </authorList>
    </citation>
    <scope>NUCLEOTIDE SEQUENCE [LARGE SCALE GENOMIC DNA]</scope>
    <source>
        <strain evidence="1 2">LMG 1627</strain>
    </source>
</reference>
<protein>
    <submittedName>
        <fullName evidence="1">OsmC family peroxiredoxin</fullName>
    </submittedName>
</protein>
<evidence type="ECO:0000313" key="1">
    <source>
        <dbReference type="EMBL" id="NHN87093.1"/>
    </source>
</evidence>
<sequence length="141" mass="14608">MASVMVVHEGGLRCRAEHEPTGTVVIANAPQELGGAGETFSPTDLLSASLGGCILSIMELSARSMDTAIPGARVIVDKEMGGTPGRIIRIDVTVQVPGVFDERQKRKPTAAADACPVHKALAVDAPITIEWLGNEAGPVPA</sequence>
<dbReference type="EMBL" id="WOSY01000001">
    <property type="protein sequence ID" value="NHN87093.1"/>
    <property type="molecule type" value="Genomic_DNA"/>
</dbReference>
<organism evidence="1 2">
    <name type="scientific">Acetobacter conturbans</name>
    <dbReference type="NCBI Taxonomy" id="1737472"/>
    <lineage>
        <taxon>Bacteria</taxon>
        <taxon>Pseudomonadati</taxon>
        <taxon>Pseudomonadota</taxon>
        <taxon>Alphaproteobacteria</taxon>
        <taxon>Acetobacterales</taxon>
        <taxon>Acetobacteraceae</taxon>
        <taxon>Acetobacter</taxon>
    </lineage>
</organism>
<dbReference type="InterPro" id="IPR036102">
    <property type="entry name" value="OsmC/Ohrsf"/>
</dbReference>
<dbReference type="Gene3D" id="3.30.300.20">
    <property type="match status" value="1"/>
</dbReference>
<dbReference type="Pfam" id="PF02566">
    <property type="entry name" value="OsmC"/>
    <property type="match status" value="1"/>
</dbReference>
<dbReference type="InterPro" id="IPR003718">
    <property type="entry name" value="OsmC/Ohr_fam"/>
</dbReference>
<dbReference type="PANTHER" id="PTHR39624">
    <property type="entry name" value="PROTEIN INVOLVED IN RIMO-MEDIATED BETA-METHYLTHIOLATION OF RIBOSOMAL PROTEIN S12 YCAO"/>
    <property type="match status" value="1"/>
</dbReference>
<gene>
    <name evidence="1" type="ORF">GOB81_00370</name>
</gene>
<name>A0ABX0JYG9_9PROT</name>